<name>A0A973ZZW5_9BRAD</name>
<comment type="caution">
    <text evidence="1">The sequence shown here is derived from an EMBL/GenBank/DDBJ whole genome shotgun (WGS) entry which is preliminary data.</text>
</comment>
<dbReference type="AlphaFoldDB" id="A0A973ZZW5"/>
<protein>
    <submittedName>
        <fullName evidence="1">Uncharacterized protein</fullName>
    </submittedName>
</protein>
<dbReference type="EMBL" id="JAAOLE020000001">
    <property type="protein sequence ID" value="NVI42882.1"/>
    <property type="molecule type" value="Genomic_DNA"/>
</dbReference>
<gene>
    <name evidence="1" type="ORF">HAP48_007250</name>
</gene>
<sequence>MAREVAAKLIQEKIREQGVHIAENHLASLVDGLLQANSVDAVTVDDGGAGEPVEIIFDRRDEDELSRRLGDLEDQIPSLTNDFTEKVSTQLLSTLKRGWQEHATEQKDSLDGFRSRIAERWGAGLEELDCSLQLPANSETT</sequence>
<accession>A0A973ZZW5</accession>
<proteinExistence type="predicted"/>
<organism evidence="1">
    <name type="scientific">Bradyrhizobium septentrionale</name>
    <dbReference type="NCBI Taxonomy" id="1404411"/>
    <lineage>
        <taxon>Bacteria</taxon>
        <taxon>Pseudomonadati</taxon>
        <taxon>Pseudomonadota</taxon>
        <taxon>Alphaproteobacteria</taxon>
        <taxon>Hyphomicrobiales</taxon>
        <taxon>Nitrobacteraceae</taxon>
        <taxon>Bradyrhizobium</taxon>
    </lineage>
</organism>
<reference evidence="1" key="1">
    <citation type="submission" date="2020-06" db="EMBL/GenBank/DDBJ databases">
        <title>Whole Genome Sequence of Bradyrhizobium sp. Strain 1S1.</title>
        <authorList>
            <person name="Bromfield E.S.P."/>
            <person name="Cloutier S."/>
        </authorList>
    </citation>
    <scope>NUCLEOTIDE SEQUENCE [LARGE SCALE GENOMIC DNA]</scope>
    <source>
        <strain evidence="1">1S1</strain>
    </source>
</reference>
<dbReference type="RefSeq" id="WP_156929100.1">
    <property type="nucleotide sequence ID" value="NZ_CP088285.1"/>
</dbReference>
<evidence type="ECO:0000313" key="1">
    <source>
        <dbReference type="EMBL" id="NVI42882.1"/>
    </source>
</evidence>